<keyword evidence="1" id="KW-1133">Transmembrane helix</keyword>
<evidence type="ECO:0000313" key="4">
    <source>
        <dbReference type="EMBL" id="MDI6449792.1"/>
    </source>
</evidence>
<dbReference type="InterPro" id="IPR002035">
    <property type="entry name" value="VWF_A"/>
</dbReference>
<keyword evidence="1" id="KW-0812">Transmembrane</keyword>
<evidence type="ECO:0000313" key="5">
    <source>
        <dbReference type="Proteomes" id="UP001431776"/>
    </source>
</evidence>
<sequence length="1560" mass="168728">MDRRALFILLTGFAVAAVGAAEPMPVASQPCYVVIAIDVSGSMERTDSPAEDARGRRTTLRADAQLVAMQLLPYIHSDLYIGVCHFSDRVRYALPSEDTAPLLAWGGSYLNEAACRNMVRSPDFTGTFNAEIDRPLAWALARIQAARRQHGDGPGKIVLLSRGDPRDAAVRDIEAGGPLSDAATRLAQQNVRIYPVILNRGSHRAGAPIAAPTATERTAEAMLTALASLTDGKAYRITPTTGLPDILMDVFGLGTPLAEGSPVSRYDWATAVVGPVPASVSIAPAAETSQASPGVWAVDGQFEARSGIRLSSVTSSQWHTTILRRPDTDGQVERAWEGYWTLSPQTEVRMYRIPGFALQLEPRPGSPWWAHQQTRLAAHVVDRHKGAGSAHRVDPSGHLSVRLTARSQGQDEPRRLDAGRWTSPLRLYESDPFTVETFGLYDFRAELIHTIADTNAVLLDATSEVLVHPPCFGLSVLDASREVLGPLSGASEPLSIELHGGQRVSFRLSPEGTFGAKPTSGVLRVEPLAQTNWSFRKDADASLVTEFVELPEGEERISGWAEVEVEVAGSLLPFRLPRFELVYRPAPVRIESAFAEPRAALWTGELHRQLLTVSAFPVFERDRERVLAMFPDTLSGARIRTVDLTSGTAQVMTPRGRLVEVPKPTGPKGRTLTAVYALESEIPLPRADQCEISLEGSIEGLQGGVKTYGVVDPIAAGLLRWTLDQPPENTSPQGLAETIFCGEPVRFTAQWQANQNVSAVRFEIARPEPDEPLVVEMPIASDSHQTSLERTLPGLRSGQTYPVHVYVTTKPSSEAPPAEIRLRGGRFHARDRRLLLEELAIGEEAGRDIAGYPWEPVQIPLRVVFGGYIAGNAQHNALIDQVKTSCRVTVTSPSGQVHDATESIEWTTLVASDVSEGRATRCELKGYAPYTPRHTGRAVVEMTAEFAGEPAAPATQRANGHLAIREPRLALSIQRVTSSQQDSLFDSQAWAAGSGGLSPMTTQLSTRLRLAVRPVHWTTAPLTIALRVLRRSSPDAPWAVVASTEGELTAERPLTHEAQVADNGQYAVEVIGRDRRSGQVVASLTTPVVLSIQPHEIAPVRAPAAWITPRVRQWPFEYKVTVRKDNGAAPQVSAMAFQFQLPSAQPVWQEGSVRAVGSAGPEATSLSLKGPDLLPPLQTPIDGTVQFRLSSHGQELVRWDYPNVRVLSPLLERLAFSGHRTGPEIVAAEGRIDLDGSTGLWARPVFRAAPELAGQWTRGATTIYLWPCSDDPMAATDLSVRFLQELEAQGASTRTFDARDGADPVRVLPALAPRGFWGWPRGPATQRYAVVASAAFQPSDGTGGSPIAEWTEVAIVDIVTAQVVPWCWWVLAAAVLALLAVFGLKMLAPHPSRLDLDVRLEESVATVEPASLRSPVAIELVPSSLASDIDLHVAHALSRSKAAGARLLAVTFVAAGVILRRAVLPRRWAWALITPRIGAGVGRVQKGLLCVWTGPLARKGRVWSSQGGSTSIPEKGQAVSIALDLGYEMGGMSRSIRVSVKIRNGAPQTEEKPTDADFGV</sequence>
<name>A0AAW6TWK3_9BACT</name>
<feature type="domain" description="VWFA" evidence="3">
    <location>
        <begin position="32"/>
        <end position="250"/>
    </location>
</feature>
<comment type="caution">
    <text evidence="4">The sequence shown here is derived from an EMBL/GenBank/DDBJ whole genome shotgun (WGS) entry which is preliminary data.</text>
</comment>
<reference evidence="4" key="1">
    <citation type="submission" date="2023-05" db="EMBL/GenBank/DDBJ databases">
        <title>Anaerotaeda fermentans gen. nov., sp. nov., a novel anaerobic planctomycete of the new family within the order Sedimentisphaerales isolated from Taman Peninsula, Russia.</title>
        <authorList>
            <person name="Khomyakova M.A."/>
            <person name="Merkel A.Y."/>
            <person name="Slobodkin A.I."/>
        </authorList>
    </citation>
    <scope>NUCLEOTIDE SEQUENCE</scope>
    <source>
        <strain evidence="4">M17dextr</strain>
    </source>
</reference>
<keyword evidence="2" id="KW-0732">Signal</keyword>
<dbReference type="RefSeq" id="WP_349245201.1">
    <property type="nucleotide sequence ID" value="NZ_JASCXX010000013.1"/>
</dbReference>
<dbReference type="CDD" id="cd00198">
    <property type="entry name" value="vWFA"/>
    <property type="match status" value="1"/>
</dbReference>
<dbReference type="Gene3D" id="3.40.50.410">
    <property type="entry name" value="von Willebrand factor, type A domain"/>
    <property type="match status" value="1"/>
</dbReference>
<evidence type="ECO:0000259" key="3">
    <source>
        <dbReference type="PROSITE" id="PS50234"/>
    </source>
</evidence>
<evidence type="ECO:0000256" key="2">
    <source>
        <dbReference type="SAM" id="SignalP"/>
    </source>
</evidence>
<keyword evidence="1" id="KW-0472">Membrane</keyword>
<evidence type="ECO:0000256" key="1">
    <source>
        <dbReference type="SAM" id="Phobius"/>
    </source>
</evidence>
<proteinExistence type="predicted"/>
<organism evidence="4 5">
    <name type="scientific">Anaerobaca lacustris</name>
    <dbReference type="NCBI Taxonomy" id="3044600"/>
    <lineage>
        <taxon>Bacteria</taxon>
        <taxon>Pseudomonadati</taxon>
        <taxon>Planctomycetota</taxon>
        <taxon>Phycisphaerae</taxon>
        <taxon>Sedimentisphaerales</taxon>
        <taxon>Anaerobacaceae</taxon>
        <taxon>Anaerobaca</taxon>
    </lineage>
</organism>
<feature type="transmembrane region" description="Helical" evidence="1">
    <location>
        <begin position="1363"/>
        <end position="1384"/>
    </location>
</feature>
<gene>
    <name evidence="4" type="ORF">QJ522_12105</name>
</gene>
<dbReference type="Proteomes" id="UP001431776">
    <property type="component" value="Unassembled WGS sequence"/>
</dbReference>
<dbReference type="EMBL" id="JASCXX010000013">
    <property type="protein sequence ID" value="MDI6449792.1"/>
    <property type="molecule type" value="Genomic_DNA"/>
</dbReference>
<protein>
    <submittedName>
        <fullName evidence="4">VWA domain-containing protein</fullName>
    </submittedName>
</protein>
<feature type="signal peptide" evidence="2">
    <location>
        <begin position="1"/>
        <end position="20"/>
    </location>
</feature>
<accession>A0AAW6TWK3</accession>
<dbReference type="PROSITE" id="PS50234">
    <property type="entry name" value="VWFA"/>
    <property type="match status" value="1"/>
</dbReference>
<dbReference type="InterPro" id="IPR036465">
    <property type="entry name" value="vWFA_dom_sf"/>
</dbReference>
<feature type="chain" id="PRO_5043981087" evidence="2">
    <location>
        <begin position="21"/>
        <end position="1560"/>
    </location>
</feature>
<keyword evidence="5" id="KW-1185">Reference proteome</keyword>
<dbReference type="SUPFAM" id="SSF53300">
    <property type="entry name" value="vWA-like"/>
    <property type="match status" value="1"/>
</dbReference>